<dbReference type="SUPFAM" id="SSF55874">
    <property type="entry name" value="ATPase domain of HSP90 chaperone/DNA topoisomerase II/histidine kinase"/>
    <property type="match status" value="1"/>
</dbReference>
<dbReference type="InterPro" id="IPR004358">
    <property type="entry name" value="Sig_transdc_His_kin-like_C"/>
</dbReference>
<keyword evidence="8" id="KW-0472">Membrane</keyword>
<dbReference type="PRINTS" id="PR00344">
    <property type="entry name" value="BCTRLSENSOR"/>
</dbReference>
<keyword evidence="5 9" id="KW-0597">Phosphoprotein</keyword>
<evidence type="ECO:0000313" key="13">
    <source>
        <dbReference type="EMBL" id="MCK8783875.1"/>
    </source>
</evidence>
<keyword evidence="6" id="KW-0812">Transmembrane</keyword>
<feature type="domain" description="Response regulatory" evidence="12">
    <location>
        <begin position="593"/>
        <end position="710"/>
    </location>
</feature>
<dbReference type="Pfam" id="PF02518">
    <property type="entry name" value="HATPase_c"/>
    <property type="match status" value="1"/>
</dbReference>
<feature type="modified residue" description="4-aspartylphosphate" evidence="9">
    <location>
        <position position="643"/>
    </location>
</feature>
<dbReference type="CDD" id="cd00082">
    <property type="entry name" value="HisKA"/>
    <property type="match status" value="1"/>
</dbReference>
<dbReference type="InterPro" id="IPR011006">
    <property type="entry name" value="CheY-like_superfamily"/>
</dbReference>
<sequence length="723" mass="75490">MERATRRVMLAGGAAIVVIVALTLVAVAHVHTRDLKAAQHDLLALGAVLAEQAERSVQGIDLVVNAVADELLRGGIATPQELERRAVGAEQHERLTARIAGIPQLDVLSIVSADGRLLNFSRYFPIPPISLADRDYYHALRDAPGPAVFLSRPVSNRGDGTPTIYLARRLGGADDRFLGIALAGLELDYFQSFYANLDLGSGSVIALYRTDGQLLVRHPPLSSAASPDPALYRGLEPGERRLGEVVEGSGRERMLAVSARLTGEPMVLCVMRPLDAVLSDWRVDSGRLGVAALLCAAAVATLMLLMVRRMRAYAAVNQALAAREAAERSLRQAEARLLQSQKMEALGQLAGGVAHDFNNVLQAVGGGARLIARRPEDTEAVRRLAAMVAEAAERGASVVRRLLAFARRDALRATPIRPDALLTGLREVLAHTLGAAVTVRVEAPADLPLLLADKGQLETALVNLATNARDAMAPGGGTLTMAARAETLAAGNDAAIAPGTYIRLDLTDTGAGMDAETLARATEPFFTTKPSGRGTGLGLAMARGFAEQSGGGFAIRSRVGAGTTVTLWLPLAPAKAVAGDAEAAAASPDGAPHVLLVEDEALVRTTLAAELASRGWRISAAESGRAALDRLDAGAPCDLLVTDLAMPGMDGWAVIRAARRSRPGLPALLLTGYLGGGPEGAAEQAGPGPLGYLGKPAKPDELIRQGDVLIAAAAAARRVPEVG</sequence>
<dbReference type="Pfam" id="PF02743">
    <property type="entry name" value="dCache_1"/>
    <property type="match status" value="1"/>
</dbReference>
<dbReference type="AlphaFoldDB" id="A0A9X1Y7Y0"/>
<accession>A0A9X1Y7Y0</accession>
<comment type="catalytic activity">
    <reaction evidence="1">
        <text>ATP + protein L-histidine = ADP + protein N-phospho-L-histidine.</text>
        <dbReference type="EC" id="2.7.13.3"/>
    </reaction>
</comment>
<evidence type="ECO:0000259" key="12">
    <source>
        <dbReference type="PROSITE" id="PS50110"/>
    </source>
</evidence>
<dbReference type="Gene3D" id="3.40.50.2300">
    <property type="match status" value="1"/>
</dbReference>
<dbReference type="CDD" id="cd12915">
    <property type="entry name" value="PDC2_DGC_like"/>
    <property type="match status" value="1"/>
</dbReference>
<protein>
    <recommendedName>
        <fullName evidence="3">histidine kinase</fullName>
        <ecNumber evidence="3">2.7.13.3</ecNumber>
    </recommendedName>
</protein>
<evidence type="ECO:0000256" key="3">
    <source>
        <dbReference type="ARBA" id="ARBA00012438"/>
    </source>
</evidence>
<dbReference type="SMART" id="SM00448">
    <property type="entry name" value="REC"/>
    <property type="match status" value="1"/>
</dbReference>
<dbReference type="Proteomes" id="UP001139516">
    <property type="component" value="Unassembled WGS sequence"/>
</dbReference>
<comment type="caution">
    <text evidence="13">The sequence shown here is derived from an EMBL/GenBank/DDBJ whole genome shotgun (WGS) entry which is preliminary data.</text>
</comment>
<dbReference type="Gene3D" id="3.30.450.20">
    <property type="entry name" value="PAS domain"/>
    <property type="match status" value="2"/>
</dbReference>
<keyword evidence="13" id="KW-0547">Nucleotide-binding</keyword>
<dbReference type="Gene3D" id="1.10.287.130">
    <property type="match status" value="1"/>
</dbReference>
<evidence type="ECO:0000256" key="8">
    <source>
        <dbReference type="ARBA" id="ARBA00023136"/>
    </source>
</evidence>
<dbReference type="InterPro" id="IPR036097">
    <property type="entry name" value="HisK_dim/P_sf"/>
</dbReference>
<gene>
    <name evidence="13" type="ORF">M0638_05705</name>
</gene>
<dbReference type="InterPro" id="IPR001789">
    <property type="entry name" value="Sig_transdc_resp-reg_receiver"/>
</dbReference>
<evidence type="ECO:0000256" key="10">
    <source>
        <dbReference type="SAM" id="Coils"/>
    </source>
</evidence>
<dbReference type="InterPro" id="IPR005467">
    <property type="entry name" value="His_kinase_dom"/>
</dbReference>
<dbReference type="PANTHER" id="PTHR43065">
    <property type="entry name" value="SENSOR HISTIDINE KINASE"/>
    <property type="match status" value="1"/>
</dbReference>
<dbReference type="SUPFAM" id="SSF52172">
    <property type="entry name" value="CheY-like"/>
    <property type="match status" value="1"/>
</dbReference>
<keyword evidence="4" id="KW-1003">Cell membrane</keyword>
<keyword evidence="7" id="KW-1133">Transmembrane helix</keyword>
<name>A0A9X1Y7Y0_9PROT</name>
<dbReference type="Gene3D" id="3.30.565.10">
    <property type="entry name" value="Histidine kinase-like ATPase, C-terminal domain"/>
    <property type="match status" value="1"/>
</dbReference>
<feature type="coiled-coil region" evidence="10">
    <location>
        <begin position="316"/>
        <end position="343"/>
    </location>
</feature>
<organism evidence="13 14">
    <name type="scientific">Roseomonas acroporae</name>
    <dbReference type="NCBI Taxonomy" id="2937791"/>
    <lineage>
        <taxon>Bacteria</taxon>
        <taxon>Pseudomonadati</taxon>
        <taxon>Pseudomonadota</taxon>
        <taxon>Alphaproteobacteria</taxon>
        <taxon>Acetobacterales</taxon>
        <taxon>Roseomonadaceae</taxon>
        <taxon>Roseomonas</taxon>
    </lineage>
</organism>
<dbReference type="RefSeq" id="WP_248665996.1">
    <property type="nucleotide sequence ID" value="NZ_JALPRX010000019.1"/>
</dbReference>
<dbReference type="SUPFAM" id="SSF47384">
    <property type="entry name" value="Homodimeric domain of signal transducing histidine kinase"/>
    <property type="match status" value="1"/>
</dbReference>
<keyword evidence="10" id="KW-0175">Coiled coil</keyword>
<evidence type="ECO:0000256" key="1">
    <source>
        <dbReference type="ARBA" id="ARBA00000085"/>
    </source>
</evidence>
<dbReference type="SMART" id="SM00387">
    <property type="entry name" value="HATPase_c"/>
    <property type="match status" value="1"/>
</dbReference>
<dbReference type="PANTHER" id="PTHR43065:SF49">
    <property type="entry name" value="HISTIDINE KINASE"/>
    <property type="match status" value="1"/>
</dbReference>
<dbReference type="InterPro" id="IPR003661">
    <property type="entry name" value="HisK_dim/P_dom"/>
</dbReference>
<dbReference type="CDD" id="cd12914">
    <property type="entry name" value="PDC1_DGC_like"/>
    <property type="match status" value="1"/>
</dbReference>
<dbReference type="EC" id="2.7.13.3" evidence="3"/>
<evidence type="ECO:0000256" key="9">
    <source>
        <dbReference type="PROSITE-ProRule" id="PRU00169"/>
    </source>
</evidence>
<comment type="subcellular location">
    <subcellularLocation>
        <location evidence="2">Cell membrane</location>
        <topology evidence="2">Multi-pass membrane protein</topology>
    </subcellularLocation>
</comment>
<dbReference type="GO" id="GO:0005524">
    <property type="term" value="F:ATP binding"/>
    <property type="evidence" value="ECO:0007669"/>
    <property type="project" value="UniProtKB-KW"/>
</dbReference>
<dbReference type="PROSITE" id="PS50110">
    <property type="entry name" value="RESPONSE_REGULATORY"/>
    <property type="match status" value="1"/>
</dbReference>
<evidence type="ECO:0000313" key="14">
    <source>
        <dbReference type="Proteomes" id="UP001139516"/>
    </source>
</evidence>
<proteinExistence type="predicted"/>
<evidence type="ECO:0000256" key="2">
    <source>
        <dbReference type="ARBA" id="ARBA00004651"/>
    </source>
</evidence>
<dbReference type="SMART" id="SM00388">
    <property type="entry name" value="HisKA"/>
    <property type="match status" value="1"/>
</dbReference>
<evidence type="ECO:0000259" key="11">
    <source>
        <dbReference type="PROSITE" id="PS50109"/>
    </source>
</evidence>
<keyword evidence="14" id="KW-1185">Reference proteome</keyword>
<dbReference type="GO" id="GO:0000155">
    <property type="term" value="F:phosphorelay sensor kinase activity"/>
    <property type="evidence" value="ECO:0007669"/>
    <property type="project" value="InterPro"/>
</dbReference>
<dbReference type="PROSITE" id="PS50109">
    <property type="entry name" value="HIS_KIN"/>
    <property type="match status" value="1"/>
</dbReference>
<dbReference type="GO" id="GO:0005886">
    <property type="term" value="C:plasma membrane"/>
    <property type="evidence" value="ECO:0007669"/>
    <property type="project" value="UniProtKB-SubCell"/>
</dbReference>
<dbReference type="InterPro" id="IPR003594">
    <property type="entry name" value="HATPase_dom"/>
</dbReference>
<dbReference type="Pfam" id="PF00072">
    <property type="entry name" value="Response_reg"/>
    <property type="match status" value="1"/>
</dbReference>
<keyword evidence="13" id="KW-0067">ATP-binding</keyword>
<evidence type="ECO:0000256" key="5">
    <source>
        <dbReference type="ARBA" id="ARBA00022553"/>
    </source>
</evidence>
<evidence type="ECO:0000256" key="4">
    <source>
        <dbReference type="ARBA" id="ARBA00022475"/>
    </source>
</evidence>
<dbReference type="EMBL" id="JALPRX010000019">
    <property type="protein sequence ID" value="MCK8783875.1"/>
    <property type="molecule type" value="Genomic_DNA"/>
</dbReference>
<dbReference type="InterPro" id="IPR036890">
    <property type="entry name" value="HATPase_C_sf"/>
</dbReference>
<feature type="domain" description="Histidine kinase" evidence="11">
    <location>
        <begin position="352"/>
        <end position="573"/>
    </location>
</feature>
<evidence type="ECO:0000256" key="7">
    <source>
        <dbReference type="ARBA" id="ARBA00022989"/>
    </source>
</evidence>
<dbReference type="InterPro" id="IPR033479">
    <property type="entry name" value="dCache_1"/>
</dbReference>
<evidence type="ECO:0000256" key="6">
    <source>
        <dbReference type="ARBA" id="ARBA00022692"/>
    </source>
</evidence>
<reference evidence="13" key="1">
    <citation type="submission" date="2022-04" db="EMBL/GenBank/DDBJ databases">
        <title>Roseomonas acroporae sp. nov., isolated from coral Acropora digitifera.</title>
        <authorList>
            <person name="Sun H."/>
        </authorList>
    </citation>
    <scope>NUCLEOTIDE SEQUENCE</scope>
    <source>
        <strain evidence="13">NAR14</strain>
    </source>
</reference>